<dbReference type="SUPFAM" id="SSF56112">
    <property type="entry name" value="Protein kinase-like (PK-like)"/>
    <property type="match status" value="1"/>
</dbReference>
<dbReference type="PROSITE" id="PS00915">
    <property type="entry name" value="PI3_4_KINASE_1"/>
    <property type="match status" value="1"/>
</dbReference>
<feature type="compositionally biased region" description="Low complexity" evidence="8">
    <location>
        <begin position="909"/>
        <end position="924"/>
    </location>
</feature>
<comment type="catalytic activity">
    <reaction evidence="1">
        <text>a 1,2-diacyl-sn-glycero-3-phospho-(1D-myo-inositol) + ATP = a 1,2-diacyl-sn-glycero-3-phospho-(1D-myo-inositol 4-phosphate) + ADP + H(+)</text>
        <dbReference type="Rhea" id="RHEA:19877"/>
        <dbReference type="ChEBI" id="CHEBI:15378"/>
        <dbReference type="ChEBI" id="CHEBI:30616"/>
        <dbReference type="ChEBI" id="CHEBI:57880"/>
        <dbReference type="ChEBI" id="CHEBI:58178"/>
        <dbReference type="ChEBI" id="CHEBI:456216"/>
        <dbReference type="EC" id="2.7.1.67"/>
    </reaction>
</comment>
<dbReference type="GO" id="GO:0005886">
    <property type="term" value="C:plasma membrane"/>
    <property type="evidence" value="ECO:0007669"/>
    <property type="project" value="TreeGrafter"/>
</dbReference>
<dbReference type="SUPFAM" id="SSF48371">
    <property type="entry name" value="ARM repeat"/>
    <property type="match status" value="1"/>
</dbReference>
<evidence type="ECO:0000256" key="3">
    <source>
        <dbReference type="ARBA" id="ARBA00012169"/>
    </source>
</evidence>
<keyword evidence="4" id="KW-0808">Transferase</keyword>
<feature type="region of interest" description="Disordered" evidence="8">
    <location>
        <begin position="901"/>
        <end position="926"/>
    </location>
</feature>
<evidence type="ECO:0000313" key="11">
    <source>
        <dbReference type="EMBL" id="KPI90704.1"/>
    </source>
</evidence>
<dbReference type="GO" id="GO:0046854">
    <property type="term" value="P:phosphatidylinositol phosphate biosynthetic process"/>
    <property type="evidence" value="ECO:0007669"/>
    <property type="project" value="InterPro"/>
</dbReference>
<dbReference type="InterPro" id="IPR011009">
    <property type="entry name" value="Kinase-like_dom_sf"/>
</dbReference>
<dbReference type="EMBL" id="LJSK01000002">
    <property type="protein sequence ID" value="KPI90704.1"/>
    <property type="molecule type" value="Genomic_DNA"/>
</dbReference>
<feature type="domain" description="PI3K/PI4K catalytic" evidence="9">
    <location>
        <begin position="1454"/>
        <end position="1734"/>
    </location>
</feature>
<evidence type="ECO:0000256" key="6">
    <source>
        <dbReference type="ARBA" id="ARBA00022777"/>
    </source>
</evidence>
<feature type="domain" description="PIK helical" evidence="10">
    <location>
        <begin position="1138"/>
        <end position="1347"/>
    </location>
</feature>
<dbReference type="Gene3D" id="3.30.1010.10">
    <property type="entry name" value="Phosphatidylinositol 3-kinase Catalytic Subunit, Chain A, domain 4"/>
    <property type="match status" value="1"/>
</dbReference>
<dbReference type="InterPro" id="IPR001263">
    <property type="entry name" value="PI3K_accessory_dom"/>
</dbReference>
<dbReference type="PROSITE" id="PS50290">
    <property type="entry name" value="PI3_4_KINASE_3"/>
    <property type="match status" value="1"/>
</dbReference>
<dbReference type="FunFam" id="1.10.1070.11:FF:000012">
    <property type="entry name" value="Phosphatidylinositol 4-kinase alpha 1"/>
    <property type="match status" value="1"/>
</dbReference>
<keyword evidence="6 11" id="KW-0418">Kinase</keyword>
<sequence length="1750" mass="192881">MSSIIVPSASYAESAYAEETEETIEQQAYPAQGGCGNAERNGISRIDANRRDMSRQEELSRYGQLLCDTYVDSLREHLMLVAASSGVRRKVPTPVMSVAVMAFMKLVLCVHERLCGMAQVALNLSQEAEAVGSVGGGSAAAASKSLAKERARLLGAFNAERMSVALLLRGVVQCILSLAWPSSGVLYQNPLDGSRKPLDGTTTQAAMAPFALTVIAPFLRPLALLLHLSTLFPALSLQQLCTHHHYSRYLTVEDPSASDQYIFRYYRRLSRANAAPNEASVATAEERVEHECWTIFRTCWMMFSYYKFTAEALISVQDGAGGAVGTSAASADLGRAPVLSVGQCKLFRLIAASAAPLLRMCSSDIQQSMAYIAVLMRYSVAVERTNADVAADVSATSGPVHRHLRKALQQLCCGSADSWGRLTTGELVLMQSIAELEILRAAAGSVAQLTLYRNFEVREFVASPSLPLALASIFETACEQYVNTVSAMLPSVAYQVIRTDLTQLVFLLGFAIASVREAASKLAIRIVECFPGYAAHASALPLLWCVLDLLDNGTAAQTEAFCDYVRFAEVPSVAADPHSADRQQQIAFVSSVAEKWASVAQEKAPQALFETAVKFMVIQQQECGERAAAQAGGRQAGSRLAVLASQRQQQQQQRQAFADRDVQGRHNSSAAEEVSIATMAVVRGARAAGRVVTPNYAQSLLLHGRAQGTLQAAGWYASVVQMESTVIAQLQLATRLSRRALLTAVTQRIESTLLRPARALFVESGCAVSTVLATAGGTVAEEDDGGLMAEVRMARAPRATAALERAETATNFAPAVALLILGNGTPSGRRQLIQYLVQGPVQAFRSDILYDAILCWKWLLSQDCEAYLLPMLQEVDTALVWTAANRLGLFDSYRASKNKQVQTGELPLNSGNGSGDSTGTDPDGVYADSATAASPHKLLLSFLADMYVSSGNPLCLSVEVLRQLYLTAAHIMQFSAILSLRDEMFGETMRCLLVVGSIARKLREANMRRLRAGLVTVVPFSAIGALRQRWYKALLRWFSKMPPSWYYAKDLVLATEEAMIARSLGQLLKEESDLLTRTTLGFLDFSSGVYNDKGAPVIHHWESLSVVRESVSVIRQAPDGGEAPLRKIIAKEQARLQSLLKLLLVLLRHEILRLDVWRAPRRTLKLIDTTPTTGWDKHIECADHHSPAVVVAMTFRFSSIKAVRVAASQFVMANPERYSNIPEAVDLYLTEEVLAAGAPRLFLFRHSNIIQSLRLLDPRYAKHANVTSYAIRSLLSQRSEDLIFYLPQLLQLLATDKSGSIQSSLLRMCAKSTMFAHQLLWSLQTEGEGSGMLAKKCQLLEKKVKEAFTPAHMGFYTAEFDFVSLITSLSGELMKFEKPQRKPKLRQRLKDSCFHAPPAAQHLYLPTDPEYRITDVIPNTAGAMQSAAKCPILVQFTCVKREHEDLRTPAELAEARREEAQRVGADPRPPTPVVKACIFKMGDDCRQDQISLQLIGLMQRILCSVGVPSYLYPYRVVTTGRDSGIIECVPHSMSRNEIGQLVESNLAEFFVQTFGHPESVRFRRARENFVKSTAAYSVVSFILNIKDRHNGNIMIDNRGNLVHIDFGFLFDTSPGGDINFESSPFKLTTEMVQLIGMDVGSASKLHSKSLVRALVDEENYIYFKTLVNRCYLAVRQYAREICILVELMLHSGLPCFKPKKTIRDLAERLAIDKSEVEAAAFMRRRIHEARQNYRTVLYDYYQKVAEGIEM</sequence>
<accession>A0A0N1PEH9</accession>
<protein>
    <recommendedName>
        <fullName evidence="3">1-phosphatidylinositol 4-kinase</fullName>
        <ecNumber evidence="3">2.7.1.67</ecNumber>
    </recommendedName>
</protein>
<gene>
    <name evidence="11" type="ORF">ABL78_0140</name>
</gene>
<dbReference type="SMART" id="SM00146">
    <property type="entry name" value="PI3Kc"/>
    <property type="match status" value="1"/>
</dbReference>
<evidence type="ECO:0000256" key="2">
    <source>
        <dbReference type="ARBA" id="ARBA00006209"/>
    </source>
</evidence>
<evidence type="ECO:0000259" key="9">
    <source>
        <dbReference type="PROSITE" id="PS50290"/>
    </source>
</evidence>
<dbReference type="Pfam" id="PF00454">
    <property type="entry name" value="PI3_PI4_kinase"/>
    <property type="match status" value="1"/>
</dbReference>
<dbReference type="EC" id="2.7.1.67" evidence="3"/>
<evidence type="ECO:0000256" key="5">
    <source>
        <dbReference type="ARBA" id="ARBA00022741"/>
    </source>
</evidence>
<dbReference type="PROSITE" id="PS00916">
    <property type="entry name" value="PI3_4_KINASE_2"/>
    <property type="match status" value="1"/>
</dbReference>
<evidence type="ECO:0000256" key="8">
    <source>
        <dbReference type="SAM" id="MobiDB-lite"/>
    </source>
</evidence>
<organism evidence="11 12">
    <name type="scientific">Leptomonas seymouri</name>
    <dbReference type="NCBI Taxonomy" id="5684"/>
    <lineage>
        <taxon>Eukaryota</taxon>
        <taxon>Discoba</taxon>
        <taxon>Euglenozoa</taxon>
        <taxon>Kinetoplastea</taxon>
        <taxon>Metakinetoplastina</taxon>
        <taxon>Trypanosomatida</taxon>
        <taxon>Trypanosomatidae</taxon>
        <taxon>Leishmaniinae</taxon>
        <taxon>Leptomonas</taxon>
    </lineage>
</organism>
<dbReference type="GO" id="GO:0004430">
    <property type="term" value="F:1-phosphatidylinositol 4-kinase activity"/>
    <property type="evidence" value="ECO:0007669"/>
    <property type="project" value="UniProtKB-EC"/>
</dbReference>
<comment type="caution">
    <text evidence="11">The sequence shown here is derived from an EMBL/GenBank/DDBJ whole genome shotgun (WGS) entry which is preliminary data.</text>
</comment>
<dbReference type="InterPro" id="IPR000403">
    <property type="entry name" value="PI3/4_kinase_cat_dom"/>
</dbReference>
<proteinExistence type="inferred from homology"/>
<dbReference type="PANTHER" id="PTHR10048">
    <property type="entry name" value="PHOSPHATIDYLINOSITOL KINASE"/>
    <property type="match status" value="1"/>
</dbReference>
<keyword evidence="5" id="KW-0547">Nucleotide-binding</keyword>
<dbReference type="FunFam" id="3.30.1010.10:FF:000014">
    <property type="entry name" value="Phosphatidylinositol 4-kinase STT4"/>
    <property type="match status" value="1"/>
</dbReference>
<dbReference type="Gene3D" id="1.25.40.70">
    <property type="entry name" value="Phosphatidylinositol 3-kinase, accessory domain (PIK)"/>
    <property type="match status" value="1"/>
</dbReference>
<dbReference type="OMA" id="VKACIFK"/>
<evidence type="ECO:0000256" key="7">
    <source>
        <dbReference type="ARBA" id="ARBA00022840"/>
    </source>
</evidence>
<dbReference type="InterPro" id="IPR015433">
    <property type="entry name" value="PI3/4_kinase"/>
</dbReference>
<dbReference type="InterPro" id="IPR036940">
    <property type="entry name" value="PI3/4_kinase_cat_sf"/>
</dbReference>
<reference evidence="11 12" key="1">
    <citation type="journal article" date="2015" name="PLoS Pathog.">
        <title>Leptomonas seymouri: Adaptations to the Dixenous Life Cycle Analyzed by Genome Sequencing, Transcriptome Profiling and Co-infection with Leishmania donovani.</title>
        <authorList>
            <person name="Kraeva N."/>
            <person name="Butenko A."/>
            <person name="Hlavacova J."/>
            <person name="Kostygov A."/>
            <person name="Myskova J."/>
            <person name="Grybchuk D."/>
            <person name="Lestinova T."/>
            <person name="Votypka J."/>
            <person name="Volf P."/>
            <person name="Opperdoes F."/>
            <person name="Flegontov P."/>
            <person name="Lukes J."/>
            <person name="Yurchenko V."/>
        </authorList>
    </citation>
    <scope>NUCLEOTIDE SEQUENCE [LARGE SCALE GENOMIC DNA]</scope>
    <source>
        <strain evidence="11 12">ATCC 30220</strain>
    </source>
</reference>
<name>A0A0N1PEH9_LEPSE</name>
<dbReference type="InterPro" id="IPR018936">
    <property type="entry name" value="PI3/4_kinase_CS"/>
</dbReference>
<dbReference type="GO" id="GO:0005737">
    <property type="term" value="C:cytoplasm"/>
    <property type="evidence" value="ECO:0007669"/>
    <property type="project" value="TreeGrafter"/>
</dbReference>
<dbReference type="InterPro" id="IPR016024">
    <property type="entry name" value="ARM-type_fold"/>
</dbReference>
<comment type="similarity">
    <text evidence="2">Belongs to the PI3/PI4-kinase family. Type III PI4K subfamily.</text>
</comment>
<dbReference type="Pfam" id="PF19274">
    <property type="entry name" value="PI4K_N"/>
    <property type="match status" value="1"/>
</dbReference>
<dbReference type="Gene3D" id="1.10.1070.11">
    <property type="entry name" value="Phosphatidylinositol 3-/4-kinase, catalytic domain"/>
    <property type="match status" value="1"/>
</dbReference>
<dbReference type="PROSITE" id="PS51545">
    <property type="entry name" value="PIK_HELICAL"/>
    <property type="match status" value="1"/>
</dbReference>
<dbReference type="InterPro" id="IPR045495">
    <property type="entry name" value="PI4K_N"/>
</dbReference>
<keyword evidence="7" id="KW-0067">ATP-binding</keyword>
<evidence type="ECO:0000256" key="1">
    <source>
        <dbReference type="ARBA" id="ARBA00001686"/>
    </source>
</evidence>
<evidence type="ECO:0000313" key="12">
    <source>
        <dbReference type="Proteomes" id="UP000038009"/>
    </source>
</evidence>
<dbReference type="OrthoDB" id="10264149at2759"/>
<evidence type="ECO:0000259" key="10">
    <source>
        <dbReference type="PROSITE" id="PS51545"/>
    </source>
</evidence>
<dbReference type="InterPro" id="IPR042236">
    <property type="entry name" value="PI3K_accessory_sf"/>
</dbReference>
<dbReference type="Pfam" id="PF00613">
    <property type="entry name" value="PI3Ka"/>
    <property type="match status" value="1"/>
</dbReference>
<dbReference type="VEuPathDB" id="TriTrypDB:Lsey_0002_0280"/>
<dbReference type="Proteomes" id="UP000038009">
    <property type="component" value="Unassembled WGS sequence"/>
</dbReference>
<evidence type="ECO:0000256" key="4">
    <source>
        <dbReference type="ARBA" id="ARBA00022679"/>
    </source>
</evidence>
<dbReference type="GO" id="GO:0005524">
    <property type="term" value="F:ATP binding"/>
    <property type="evidence" value="ECO:0007669"/>
    <property type="project" value="UniProtKB-KW"/>
</dbReference>
<dbReference type="CDD" id="cd05167">
    <property type="entry name" value="PI4Kc_III_alpha"/>
    <property type="match status" value="1"/>
</dbReference>
<dbReference type="PANTHER" id="PTHR10048:SF15">
    <property type="entry name" value="PHOSPHATIDYLINOSITOL 4-KINASE ALPHA"/>
    <property type="match status" value="1"/>
</dbReference>
<keyword evidence="12" id="KW-1185">Reference proteome</keyword>
<dbReference type="GO" id="GO:0048015">
    <property type="term" value="P:phosphatidylinositol-mediated signaling"/>
    <property type="evidence" value="ECO:0007669"/>
    <property type="project" value="TreeGrafter"/>
</dbReference>